<keyword evidence="5 8" id="KW-0812">Transmembrane</keyword>
<keyword evidence="6 8" id="KW-1133">Transmembrane helix</keyword>
<evidence type="ECO:0000256" key="2">
    <source>
        <dbReference type="ARBA" id="ARBA00009142"/>
    </source>
</evidence>
<comment type="caution">
    <text evidence="9">The sequence shown here is derived from an EMBL/GenBank/DDBJ whole genome shotgun (WGS) entry which is preliminary data.</text>
</comment>
<feature type="transmembrane region" description="Helical" evidence="8">
    <location>
        <begin position="237"/>
        <end position="256"/>
    </location>
</feature>
<dbReference type="InterPro" id="IPR002781">
    <property type="entry name" value="TM_pro_TauE-like"/>
</dbReference>
<feature type="transmembrane region" description="Helical" evidence="8">
    <location>
        <begin position="76"/>
        <end position="100"/>
    </location>
</feature>
<evidence type="ECO:0000256" key="7">
    <source>
        <dbReference type="ARBA" id="ARBA00023136"/>
    </source>
</evidence>
<feature type="transmembrane region" description="Helical" evidence="8">
    <location>
        <begin position="140"/>
        <end position="160"/>
    </location>
</feature>
<comment type="subcellular location">
    <subcellularLocation>
        <location evidence="1 8">Cell membrane</location>
        <topology evidence="1 8">Multi-pass membrane protein</topology>
    </subcellularLocation>
</comment>
<protein>
    <recommendedName>
        <fullName evidence="8">Probable membrane transporter protein</fullName>
    </recommendedName>
</protein>
<dbReference type="PANTHER" id="PTHR30269:SF37">
    <property type="entry name" value="MEMBRANE TRANSPORTER PROTEIN"/>
    <property type="match status" value="1"/>
</dbReference>
<keyword evidence="7 8" id="KW-0472">Membrane</keyword>
<dbReference type="EMBL" id="JACHHE010000013">
    <property type="protein sequence ID" value="MBB5181774.1"/>
    <property type="molecule type" value="Genomic_DNA"/>
</dbReference>
<dbReference type="Pfam" id="PF01925">
    <property type="entry name" value="TauE"/>
    <property type="match status" value="1"/>
</dbReference>
<keyword evidence="4 8" id="KW-1003">Cell membrane</keyword>
<comment type="similarity">
    <text evidence="2 8">Belongs to the 4-toluene sulfonate uptake permease (TSUP) (TC 2.A.102) family.</text>
</comment>
<dbReference type="RefSeq" id="WP_135505215.1">
    <property type="nucleotide sequence ID" value="NZ_JACHHE010000013.1"/>
</dbReference>
<keyword evidence="3" id="KW-0813">Transport</keyword>
<sequence>MMYWIVCITALLASGLTLFSGFGLGTILMPAFALFFPIEIAIAMTAIVHLANNVFKLFLIGKKADKQVLIKFTPTAIIAAFAGAWLLTLLTGMPAIASYMVGERQYHITIVKAVIGLLMIGFAFVELLPRFEKMEFNKKYLPVGGLISGFFGGLSGHQGALRSAFLSKAGLDKEAFIATGVVTAAIVDFTRLSVYFSHAATAGLDANWTLILAAILTSFAGAFIGSRLIKKITLKTVQLIVGIMLMLIGLFLCVGLI</sequence>
<evidence type="ECO:0000256" key="3">
    <source>
        <dbReference type="ARBA" id="ARBA00022448"/>
    </source>
</evidence>
<evidence type="ECO:0000256" key="8">
    <source>
        <dbReference type="RuleBase" id="RU363041"/>
    </source>
</evidence>
<dbReference type="GO" id="GO:0005886">
    <property type="term" value="C:plasma membrane"/>
    <property type="evidence" value="ECO:0007669"/>
    <property type="project" value="UniProtKB-SubCell"/>
</dbReference>
<evidence type="ECO:0000313" key="9">
    <source>
        <dbReference type="EMBL" id="MBB5181774.1"/>
    </source>
</evidence>
<feature type="transmembrane region" description="Helical" evidence="8">
    <location>
        <begin position="175"/>
        <end position="194"/>
    </location>
</feature>
<feature type="transmembrane region" description="Helical" evidence="8">
    <location>
        <begin position="106"/>
        <end position="128"/>
    </location>
</feature>
<dbReference type="AlphaFoldDB" id="A0A7W8CWL7"/>
<feature type="transmembrane region" description="Helical" evidence="8">
    <location>
        <begin position="206"/>
        <end position="225"/>
    </location>
</feature>
<evidence type="ECO:0000256" key="4">
    <source>
        <dbReference type="ARBA" id="ARBA00022475"/>
    </source>
</evidence>
<reference evidence="9 10" key="1">
    <citation type="submission" date="2020-08" db="EMBL/GenBank/DDBJ databases">
        <title>Genomic Encyclopedia of Type Strains, Phase IV (KMG-IV): sequencing the most valuable type-strain genomes for metagenomic binning, comparative biology and taxonomic classification.</title>
        <authorList>
            <person name="Goeker M."/>
        </authorList>
    </citation>
    <scope>NUCLEOTIDE SEQUENCE [LARGE SCALE GENOMIC DNA]</scope>
    <source>
        <strain evidence="9 10">DSM 15895</strain>
    </source>
</reference>
<proteinExistence type="inferred from homology"/>
<feature type="transmembrane region" description="Helical" evidence="8">
    <location>
        <begin position="31"/>
        <end position="55"/>
    </location>
</feature>
<evidence type="ECO:0000256" key="6">
    <source>
        <dbReference type="ARBA" id="ARBA00022989"/>
    </source>
</evidence>
<dbReference type="InterPro" id="IPR052017">
    <property type="entry name" value="TSUP"/>
</dbReference>
<evidence type="ECO:0000256" key="5">
    <source>
        <dbReference type="ARBA" id="ARBA00022692"/>
    </source>
</evidence>
<dbReference type="PANTHER" id="PTHR30269">
    <property type="entry name" value="TRANSMEMBRANE PROTEIN YFCA"/>
    <property type="match status" value="1"/>
</dbReference>
<name>A0A7W8CWL7_9BACL</name>
<evidence type="ECO:0000313" key="10">
    <source>
        <dbReference type="Proteomes" id="UP000525923"/>
    </source>
</evidence>
<gene>
    <name evidence="9" type="ORF">HNQ44_003248</name>
</gene>
<accession>A0A7W8CWL7</accession>
<dbReference type="Proteomes" id="UP000525923">
    <property type="component" value="Unassembled WGS sequence"/>
</dbReference>
<dbReference type="OrthoDB" id="8480055at2"/>
<keyword evidence="10" id="KW-1185">Reference proteome</keyword>
<evidence type="ECO:0000256" key="1">
    <source>
        <dbReference type="ARBA" id="ARBA00004651"/>
    </source>
</evidence>
<organism evidence="9 10">
    <name type="scientific">Planococcus koreensis</name>
    <dbReference type="NCBI Taxonomy" id="112331"/>
    <lineage>
        <taxon>Bacteria</taxon>
        <taxon>Bacillati</taxon>
        <taxon>Bacillota</taxon>
        <taxon>Bacilli</taxon>
        <taxon>Bacillales</taxon>
        <taxon>Caryophanaceae</taxon>
        <taxon>Planococcus</taxon>
    </lineage>
</organism>